<dbReference type="NCBIfam" id="TIGR00401">
    <property type="entry name" value="msrA"/>
    <property type="match status" value="1"/>
</dbReference>
<dbReference type="InterPro" id="IPR002569">
    <property type="entry name" value="Met_Sox_Rdtase_MsrA_dom"/>
</dbReference>
<dbReference type="Pfam" id="PF01625">
    <property type="entry name" value="PMSR"/>
    <property type="match status" value="1"/>
</dbReference>
<evidence type="ECO:0000256" key="3">
    <source>
        <dbReference type="ARBA" id="ARBA00047806"/>
    </source>
</evidence>
<keyword evidence="8" id="KW-1185">Reference proteome</keyword>
<keyword evidence="2 5" id="KW-0560">Oxidoreductase</keyword>
<sequence>MAEAVVAGGCFWCLVPPFENLDGVHAVTTGYTGGNTENPTYKEVCTNETGHVEAVKIDYDPKIISFSKLLEVFWRQIDPTDDGGQFNDRGESYQTAIFYGSEEEKEAAEASKRIIDENGPFKAQVQTKILPKSTFYPAEEEHQNYHHKHPLHYQMYKKGSGRQGFIETYWRN</sequence>
<dbReference type="SUPFAM" id="SSF55068">
    <property type="entry name" value="Peptide methionine sulfoxide reductase"/>
    <property type="match status" value="1"/>
</dbReference>
<feature type="active site" evidence="5">
    <location>
        <position position="10"/>
    </location>
</feature>
<proteinExistence type="inferred from homology"/>
<dbReference type="GO" id="GO:0033744">
    <property type="term" value="F:L-methionine:thioredoxin-disulfide S-oxidoreductase activity"/>
    <property type="evidence" value="ECO:0007669"/>
    <property type="project" value="RHEA"/>
</dbReference>
<dbReference type="AlphaFoldDB" id="A0A2P8HBI1"/>
<comment type="catalytic activity">
    <reaction evidence="4 5">
        <text>[thioredoxin]-disulfide + L-methionine + H2O = L-methionine (S)-S-oxide + [thioredoxin]-dithiol</text>
        <dbReference type="Rhea" id="RHEA:19993"/>
        <dbReference type="Rhea" id="RHEA-COMP:10698"/>
        <dbReference type="Rhea" id="RHEA-COMP:10700"/>
        <dbReference type="ChEBI" id="CHEBI:15377"/>
        <dbReference type="ChEBI" id="CHEBI:29950"/>
        <dbReference type="ChEBI" id="CHEBI:50058"/>
        <dbReference type="ChEBI" id="CHEBI:57844"/>
        <dbReference type="ChEBI" id="CHEBI:58772"/>
        <dbReference type="EC" id="1.8.4.11"/>
    </reaction>
</comment>
<dbReference type="Gene3D" id="3.30.1060.10">
    <property type="entry name" value="Peptide methionine sulphoxide reductase MsrA"/>
    <property type="match status" value="1"/>
</dbReference>
<dbReference type="EC" id="1.8.4.11" evidence="5"/>
<dbReference type="PANTHER" id="PTHR43774:SF1">
    <property type="entry name" value="PEPTIDE METHIONINE SULFOXIDE REDUCTASE MSRA 2"/>
    <property type="match status" value="1"/>
</dbReference>
<dbReference type="InterPro" id="IPR036509">
    <property type="entry name" value="Met_Sox_Rdtase_MsrA_sf"/>
</dbReference>
<comment type="function">
    <text evidence="5">Has an important function as a repair enzyme for proteins that have been inactivated by oxidation. Catalyzes the reversible oxidation-reduction of methionine sulfoxide in proteins to methionine.</text>
</comment>
<comment type="similarity">
    <text evidence="1 5">Belongs to the MsrA Met sulfoxide reductase family.</text>
</comment>
<comment type="caution">
    <text evidence="7">The sequence shown here is derived from an EMBL/GenBank/DDBJ whole genome shotgun (WGS) entry which is preliminary data.</text>
</comment>
<evidence type="ECO:0000259" key="6">
    <source>
        <dbReference type="Pfam" id="PF01625"/>
    </source>
</evidence>
<evidence type="ECO:0000256" key="1">
    <source>
        <dbReference type="ARBA" id="ARBA00005591"/>
    </source>
</evidence>
<evidence type="ECO:0000256" key="5">
    <source>
        <dbReference type="HAMAP-Rule" id="MF_01401"/>
    </source>
</evidence>
<organism evidence="7 8">
    <name type="scientific">Salsuginibacillus halophilus</name>
    <dbReference type="NCBI Taxonomy" id="517424"/>
    <lineage>
        <taxon>Bacteria</taxon>
        <taxon>Bacillati</taxon>
        <taxon>Bacillota</taxon>
        <taxon>Bacilli</taxon>
        <taxon>Bacillales</taxon>
        <taxon>Bacillaceae</taxon>
        <taxon>Salsuginibacillus</taxon>
    </lineage>
</organism>
<evidence type="ECO:0000313" key="8">
    <source>
        <dbReference type="Proteomes" id="UP000242310"/>
    </source>
</evidence>
<comment type="catalytic activity">
    <reaction evidence="3 5">
        <text>L-methionyl-[protein] + [thioredoxin]-disulfide + H2O = L-methionyl-(S)-S-oxide-[protein] + [thioredoxin]-dithiol</text>
        <dbReference type="Rhea" id="RHEA:14217"/>
        <dbReference type="Rhea" id="RHEA-COMP:10698"/>
        <dbReference type="Rhea" id="RHEA-COMP:10700"/>
        <dbReference type="Rhea" id="RHEA-COMP:12313"/>
        <dbReference type="Rhea" id="RHEA-COMP:12315"/>
        <dbReference type="ChEBI" id="CHEBI:15377"/>
        <dbReference type="ChEBI" id="CHEBI:16044"/>
        <dbReference type="ChEBI" id="CHEBI:29950"/>
        <dbReference type="ChEBI" id="CHEBI:44120"/>
        <dbReference type="ChEBI" id="CHEBI:50058"/>
        <dbReference type="EC" id="1.8.4.11"/>
    </reaction>
</comment>
<evidence type="ECO:0000256" key="4">
    <source>
        <dbReference type="ARBA" id="ARBA00048782"/>
    </source>
</evidence>
<protein>
    <recommendedName>
        <fullName evidence="5">Peptide methionine sulfoxide reductase MsrA</fullName>
        <shortName evidence="5">Protein-methionine-S-oxide reductase</shortName>
        <ecNumber evidence="5">1.8.4.11</ecNumber>
    </recommendedName>
    <alternativeName>
        <fullName evidence="5">Peptide-methionine (S)-S-oxide reductase</fullName>
        <shortName evidence="5">Peptide Met(O) reductase</shortName>
    </alternativeName>
</protein>
<dbReference type="RefSeq" id="WP_181315362.1">
    <property type="nucleotide sequence ID" value="NZ_PYAV01000010.1"/>
</dbReference>
<gene>
    <name evidence="5" type="primary">msrA</name>
    <name evidence="7" type="ORF">B0H94_11056</name>
</gene>
<dbReference type="Proteomes" id="UP000242310">
    <property type="component" value="Unassembled WGS sequence"/>
</dbReference>
<evidence type="ECO:0000313" key="7">
    <source>
        <dbReference type="EMBL" id="PSL43580.1"/>
    </source>
</evidence>
<dbReference type="HAMAP" id="MF_01401">
    <property type="entry name" value="MsrA"/>
    <property type="match status" value="1"/>
</dbReference>
<accession>A0A2P8HBI1</accession>
<dbReference type="PANTHER" id="PTHR43774">
    <property type="entry name" value="PEPTIDE METHIONINE SULFOXIDE REDUCTASE"/>
    <property type="match status" value="1"/>
</dbReference>
<feature type="domain" description="Peptide methionine sulphoxide reductase MsrA" evidence="6">
    <location>
        <begin position="3"/>
        <end position="154"/>
    </location>
</feature>
<dbReference type="GO" id="GO:0008113">
    <property type="term" value="F:peptide-methionine (S)-S-oxide reductase activity"/>
    <property type="evidence" value="ECO:0007669"/>
    <property type="project" value="UniProtKB-UniRule"/>
</dbReference>
<dbReference type="EMBL" id="PYAV01000010">
    <property type="protein sequence ID" value="PSL43580.1"/>
    <property type="molecule type" value="Genomic_DNA"/>
</dbReference>
<reference evidence="7 8" key="1">
    <citation type="submission" date="2018-03" db="EMBL/GenBank/DDBJ databases">
        <title>Genomic Encyclopedia of Type Strains, Phase III (KMG-III): the genomes of soil and plant-associated and newly described type strains.</title>
        <authorList>
            <person name="Whitman W."/>
        </authorList>
    </citation>
    <scope>NUCLEOTIDE SEQUENCE [LARGE SCALE GENOMIC DNA]</scope>
    <source>
        <strain evidence="7 8">CGMCC 1.07653</strain>
    </source>
</reference>
<name>A0A2P8HBI1_9BACI</name>
<evidence type="ECO:0000256" key="2">
    <source>
        <dbReference type="ARBA" id="ARBA00023002"/>
    </source>
</evidence>